<feature type="compositionally biased region" description="Basic and acidic residues" evidence="4">
    <location>
        <begin position="31"/>
        <end position="46"/>
    </location>
</feature>
<dbReference type="InterPro" id="IPR051052">
    <property type="entry name" value="Diverse_substrate_MTase"/>
</dbReference>
<protein>
    <submittedName>
        <fullName evidence="6">SAM-dependent methyltransferase</fullName>
    </submittedName>
</protein>
<comment type="similarity">
    <text evidence="1">Belongs to the methyltransferase superfamily.</text>
</comment>
<proteinExistence type="inferred from homology"/>
<dbReference type="EMBL" id="CP004353">
    <property type="protein sequence ID" value="AHI22741.1"/>
    <property type="molecule type" value="Genomic_DNA"/>
</dbReference>
<evidence type="ECO:0000256" key="1">
    <source>
        <dbReference type="ARBA" id="ARBA00008361"/>
    </source>
</evidence>
<evidence type="ECO:0000256" key="3">
    <source>
        <dbReference type="ARBA" id="ARBA00022679"/>
    </source>
</evidence>
<keyword evidence="7" id="KW-1185">Reference proteome</keyword>
<feature type="compositionally biased region" description="Low complexity" evidence="4">
    <location>
        <begin position="10"/>
        <end position="24"/>
    </location>
</feature>
<dbReference type="KEGG" id="cvt:B843_06780"/>
<dbReference type="RefSeq" id="WP_025252765.1">
    <property type="nucleotide sequence ID" value="NZ_CP004353.1"/>
</dbReference>
<evidence type="ECO:0000259" key="5">
    <source>
        <dbReference type="Pfam" id="PF08241"/>
    </source>
</evidence>
<evidence type="ECO:0000256" key="2">
    <source>
        <dbReference type="ARBA" id="ARBA00022603"/>
    </source>
</evidence>
<evidence type="ECO:0000313" key="6">
    <source>
        <dbReference type="EMBL" id="AHI22741.1"/>
    </source>
</evidence>
<dbReference type="InterPro" id="IPR029063">
    <property type="entry name" value="SAM-dependent_MTases_sf"/>
</dbReference>
<dbReference type="GO" id="GO:0008757">
    <property type="term" value="F:S-adenosylmethionine-dependent methyltransferase activity"/>
    <property type="evidence" value="ECO:0007669"/>
    <property type="project" value="InterPro"/>
</dbReference>
<organism evidence="6 7">
    <name type="scientific">Corynebacterium vitaeruminis DSM 20294</name>
    <dbReference type="NCBI Taxonomy" id="1224164"/>
    <lineage>
        <taxon>Bacteria</taxon>
        <taxon>Bacillati</taxon>
        <taxon>Actinomycetota</taxon>
        <taxon>Actinomycetes</taxon>
        <taxon>Mycobacteriales</taxon>
        <taxon>Corynebacteriaceae</taxon>
        <taxon>Corynebacterium</taxon>
    </lineage>
</organism>
<dbReference type="Gene3D" id="3.40.50.150">
    <property type="entry name" value="Vaccinia Virus protein VP39"/>
    <property type="match status" value="1"/>
</dbReference>
<dbReference type="GO" id="GO:0032259">
    <property type="term" value="P:methylation"/>
    <property type="evidence" value="ECO:0007669"/>
    <property type="project" value="UniProtKB-KW"/>
</dbReference>
<dbReference type="SUPFAM" id="SSF53335">
    <property type="entry name" value="S-adenosyl-L-methionine-dependent methyltransferases"/>
    <property type="match status" value="1"/>
</dbReference>
<dbReference type="HOGENOM" id="CLU_049344_3_0_11"/>
<dbReference type="PANTHER" id="PTHR44942:SF4">
    <property type="entry name" value="METHYLTRANSFERASE TYPE 11 DOMAIN-CONTAINING PROTEIN"/>
    <property type="match status" value="1"/>
</dbReference>
<name>W5Y0F7_9CORY</name>
<accession>W5Y0F7</accession>
<sequence>MHTHTDASFSPAAAAGGSPHAPAVPGVPPVSKKDAPAFHSAEHRDAGAEAFRSGARDYEDARPGYLPAALDLLGPFDSALDVGCGTGKLTADLLGRGQRVVGLDPSQNMLREFSAGLPGVACVRARAESLPFTGGAFDAVTCAQTWHWLDHEAASRELARVTTPDARVLLVWNTFDVLVPWVHRLSRIMHSGDTLKEGFVPNLGPQWRIEKTLRTRWEQRLYPQQLHDLTHTRSYWLRSNEKTRARVTANLDWYLYDHLQLDPRAQVGLPYRLDAFLLVKASPAA</sequence>
<keyword evidence="3 6" id="KW-0808">Transferase</keyword>
<evidence type="ECO:0000256" key="4">
    <source>
        <dbReference type="SAM" id="MobiDB-lite"/>
    </source>
</evidence>
<dbReference type="Pfam" id="PF08241">
    <property type="entry name" value="Methyltransf_11"/>
    <property type="match status" value="1"/>
</dbReference>
<dbReference type="AlphaFoldDB" id="W5Y0F7"/>
<reference evidence="6 7" key="1">
    <citation type="submission" date="2013-02" db="EMBL/GenBank/DDBJ databases">
        <title>The complete genome sequence of Corynebacterium vitaeruminis DSM 20294.</title>
        <authorList>
            <person name="Ruckert C."/>
            <person name="Albersmeier A."/>
            <person name="Kalinowski J."/>
        </authorList>
    </citation>
    <scope>NUCLEOTIDE SEQUENCE [LARGE SCALE GENOMIC DNA]</scope>
    <source>
        <strain evidence="7">ATCC 10234</strain>
    </source>
</reference>
<gene>
    <name evidence="6" type="ORF">B843_06780</name>
</gene>
<dbReference type="eggNOG" id="COG2226">
    <property type="taxonomic scope" value="Bacteria"/>
</dbReference>
<keyword evidence="2 6" id="KW-0489">Methyltransferase</keyword>
<dbReference type="PATRIC" id="fig|1224164.3.peg.1357"/>
<dbReference type="InterPro" id="IPR013216">
    <property type="entry name" value="Methyltransf_11"/>
</dbReference>
<feature type="region of interest" description="Disordered" evidence="4">
    <location>
        <begin position="1"/>
        <end position="46"/>
    </location>
</feature>
<dbReference type="Proteomes" id="UP000019222">
    <property type="component" value="Chromosome"/>
</dbReference>
<feature type="domain" description="Methyltransferase type 11" evidence="5">
    <location>
        <begin position="80"/>
        <end position="169"/>
    </location>
</feature>
<dbReference type="CDD" id="cd02440">
    <property type="entry name" value="AdoMet_MTases"/>
    <property type="match status" value="1"/>
</dbReference>
<evidence type="ECO:0000313" key="7">
    <source>
        <dbReference type="Proteomes" id="UP000019222"/>
    </source>
</evidence>
<dbReference type="PANTHER" id="PTHR44942">
    <property type="entry name" value="METHYLTRANSF_11 DOMAIN-CONTAINING PROTEIN"/>
    <property type="match status" value="1"/>
</dbReference>
<dbReference type="STRING" id="1224164.B843_06780"/>